<dbReference type="SUPFAM" id="SSF52540">
    <property type="entry name" value="P-loop containing nucleoside triphosphate hydrolases"/>
    <property type="match status" value="1"/>
</dbReference>
<keyword evidence="3" id="KW-0694">RNA-binding</keyword>
<keyword evidence="1 3" id="KW-0547">Nucleotide-binding</keyword>
<dbReference type="InterPro" id="IPR047042">
    <property type="entry name" value="BipA_II"/>
</dbReference>
<dbReference type="InterPro" id="IPR047043">
    <property type="entry name" value="BipA_III"/>
</dbReference>
<comment type="function">
    <text evidence="3">A 50S ribosomal subunit assembly protein with GTPase activity, required for 50S subunit assembly at low temperatures, may also play a role in translation. Binds GTP and analogs. Binds the 70S ribosome between the 30S and 50S subunits, in a similar position as ribosome-bound EF-G; it contacts a number of ribosomal proteins, both rRNAs and the A-site tRNA.</text>
</comment>
<dbReference type="InterPro" id="IPR031157">
    <property type="entry name" value="G_TR_CS"/>
</dbReference>
<evidence type="ECO:0000313" key="5">
    <source>
        <dbReference type="EMBL" id="MFC3884255.1"/>
    </source>
</evidence>
<sequence length="614" mass="68929">MKIRQDLRNIAIIAHVDHGKTTLVDQLLRQSGTFRVNEQVEERAMDSNDLERERGITILAKNTAINYKDTRINILDTPGHADFGGEVERIMKMVDGVLLVVDAYEGCMPQTRFVLKKALEQNLTPIVVVNKIDRDFARPEEVVDEVIDLFIELDASEEQLEFPVIYASAINGTASTSPDPAEQEENMASLFDAIVEHIPAPVDNSDEPLQFQVAMLDYNDYVGRIGIGRVFRGTMKVGQQVALMKLDGSVKQFRVTKMFGFLGLKRVEIEEAKAGDLIAVSGMEDINVGETVCPIEHQEALPVLRIDEPTLQMTFLVNNSPFAGREGKYVTARKIEERLRSQLETDVSLRVENTDSPDAWIVSGRGELHLSILIENMRREGYELQVSKPEVIVKEIDGVRCEPVERVQIDVPEEHTGAIMESMGARKGEMTDMINNGNGQVRLIFMVPARGLIGYTTEFLSLTRGFGIINHSFDSYQPMQPGQVGGRRQGVLVSMETGKASTYGITGVEDRGTIFVEPGTEVYEGMIVGEHTRDNDIVVNICKVKQATNVRSATKEQTVGMKKPRIMSLEQSLEYLNDDEYCEITPESIRLRKKILDKNERERIAKKKKYAEMQ</sequence>
<dbReference type="InterPro" id="IPR035647">
    <property type="entry name" value="EFG_III/V"/>
</dbReference>
<dbReference type="InterPro" id="IPR000640">
    <property type="entry name" value="EFG_V-like"/>
</dbReference>
<dbReference type="CDD" id="cd03691">
    <property type="entry name" value="BipA_TypA_II"/>
    <property type="match status" value="1"/>
</dbReference>
<evidence type="ECO:0000256" key="2">
    <source>
        <dbReference type="ARBA" id="ARBA00023134"/>
    </source>
</evidence>
<dbReference type="PANTHER" id="PTHR42908">
    <property type="entry name" value="TRANSLATION ELONGATION FACTOR-RELATED"/>
    <property type="match status" value="1"/>
</dbReference>
<dbReference type="PROSITE" id="PS51722">
    <property type="entry name" value="G_TR_2"/>
    <property type="match status" value="1"/>
</dbReference>
<dbReference type="InterPro" id="IPR041095">
    <property type="entry name" value="EFG_II"/>
</dbReference>
<dbReference type="InterPro" id="IPR027417">
    <property type="entry name" value="P-loop_NTPase"/>
</dbReference>
<keyword evidence="2 3" id="KW-0342">GTP-binding</keyword>
<dbReference type="InterPro" id="IPR000795">
    <property type="entry name" value="T_Tr_GTP-bd_dom"/>
</dbReference>
<feature type="binding site" evidence="3">
    <location>
        <begin position="17"/>
        <end position="22"/>
    </location>
    <ligand>
        <name>GTP</name>
        <dbReference type="ChEBI" id="CHEBI:37565"/>
    </ligand>
</feature>
<dbReference type="InterPro" id="IPR048876">
    <property type="entry name" value="BipA_C"/>
</dbReference>
<dbReference type="EMBL" id="JBHRZT010000052">
    <property type="protein sequence ID" value="MFC3884255.1"/>
    <property type="molecule type" value="Genomic_DNA"/>
</dbReference>
<dbReference type="NCBIfam" id="TIGR00231">
    <property type="entry name" value="small_GTP"/>
    <property type="match status" value="1"/>
</dbReference>
<dbReference type="InterPro" id="IPR004161">
    <property type="entry name" value="EFTu-like_2"/>
</dbReference>
<comment type="caution">
    <text evidence="5">The sequence shown here is derived from an EMBL/GenBank/DDBJ whole genome shotgun (WGS) entry which is preliminary data.</text>
</comment>
<dbReference type="CDD" id="cd16263">
    <property type="entry name" value="BipA_III"/>
    <property type="match status" value="1"/>
</dbReference>
<evidence type="ECO:0000256" key="3">
    <source>
        <dbReference type="HAMAP-Rule" id="MF_00849"/>
    </source>
</evidence>
<evidence type="ECO:0000259" key="4">
    <source>
        <dbReference type="PROSITE" id="PS51722"/>
    </source>
</evidence>
<dbReference type="PRINTS" id="PR00315">
    <property type="entry name" value="ELONGATNFCT"/>
</dbReference>
<proteinExistence type="inferred from homology"/>
<feature type="domain" description="Tr-type G" evidence="4">
    <location>
        <begin position="5"/>
        <end position="202"/>
    </location>
</feature>
<dbReference type="Pfam" id="PF03144">
    <property type="entry name" value="GTP_EFTU_D2"/>
    <property type="match status" value="1"/>
</dbReference>
<keyword evidence="3" id="KW-0690">Ribosome biogenesis</keyword>
<dbReference type="CDD" id="cd01891">
    <property type="entry name" value="TypA_BipA"/>
    <property type="match status" value="1"/>
</dbReference>
<dbReference type="InterPro" id="IPR042116">
    <property type="entry name" value="TypA/BipA_C"/>
</dbReference>
<dbReference type="Pfam" id="PF14492">
    <property type="entry name" value="EFG_III"/>
    <property type="match status" value="1"/>
</dbReference>
<dbReference type="Gene3D" id="2.40.50.250">
    <property type="entry name" value="bipa protein"/>
    <property type="match status" value="1"/>
</dbReference>
<dbReference type="InterPro" id="IPR047041">
    <property type="entry name" value="BipA_GTP-bd_dom"/>
</dbReference>
<dbReference type="SUPFAM" id="SSF50447">
    <property type="entry name" value="Translation proteins"/>
    <property type="match status" value="1"/>
</dbReference>
<keyword evidence="3" id="KW-0699">rRNA-binding</keyword>
<dbReference type="EC" id="3.6.5.-" evidence="3"/>
<dbReference type="SMART" id="SM00838">
    <property type="entry name" value="EFG_C"/>
    <property type="match status" value="1"/>
</dbReference>
<comment type="catalytic activity">
    <reaction evidence="3">
        <text>GTP + H2O = GDP + phosphate + H(+)</text>
        <dbReference type="Rhea" id="RHEA:19669"/>
        <dbReference type="ChEBI" id="CHEBI:15377"/>
        <dbReference type="ChEBI" id="CHEBI:15378"/>
        <dbReference type="ChEBI" id="CHEBI:37565"/>
        <dbReference type="ChEBI" id="CHEBI:43474"/>
        <dbReference type="ChEBI" id="CHEBI:58189"/>
    </reaction>
</comment>
<comment type="subcellular location">
    <subcellularLocation>
        <location evidence="3">Cytoplasm</location>
    </subcellularLocation>
    <text evidence="3">Binds to ribosomes.</text>
</comment>
<dbReference type="InterPro" id="IPR006298">
    <property type="entry name" value="BipA"/>
</dbReference>
<keyword evidence="3" id="KW-0963">Cytoplasm</keyword>
<gene>
    <name evidence="5" type="primary">typA</name>
    <name evidence="3" type="synonym">bipA</name>
    <name evidence="5" type="ORF">ACFOU2_12435</name>
</gene>
<evidence type="ECO:0000256" key="1">
    <source>
        <dbReference type="ARBA" id="ARBA00022741"/>
    </source>
</evidence>
<organism evidence="5 6">
    <name type="scientific">Bacillus songklensis</name>
    <dbReference type="NCBI Taxonomy" id="1069116"/>
    <lineage>
        <taxon>Bacteria</taxon>
        <taxon>Bacillati</taxon>
        <taxon>Bacillota</taxon>
        <taxon>Bacilli</taxon>
        <taxon>Bacillales</taxon>
        <taxon>Bacillaceae</taxon>
        <taxon>Bacillus</taxon>
    </lineage>
</organism>
<dbReference type="NCBIfam" id="TIGR01394">
    <property type="entry name" value="TypA_BipA"/>
    <property type="match status" value="1"/>
</dbReference>
<dbReference type="Gene3D" id="3.40.50.300">
    <property type="entry name" value="P-loop containing nucleotide triphosphate hydrolases"/>
    <property type="match status" value="1"/>
</dbReference>
<keyword evidence="6" id="KW-1185">Reference proteome</keyword>
<keyword evidence="3" id="KW-0378">Hydrolase</keyword>
<dbReference type="Gene3D" id="3.30.70.240">
    <property type="match status" value="1"/>
</dbReference>
<dbReference type="RefSeq" id="WP_377915527.1">
    <property type="nucleotide sequence ID" value="NZ_JBHRZT010000052.1"/>
</dbReference>
<dbReference type="InterPro" id="IPR035651">
    <property type="entry name" value="BipA_V"/>
</dbReference>
<reference evidence="6" key="1">
    <citation type="journal article" date="2019" name="Int. J. Syst. Evol. Microbiol.">
        <title>The Global Catalogue of Microorganisms (GCM) 10K type strain sequencing project: providing services to taxonomists for standard genome sequencing and annotation.</title>
        <authorList>
            <consortium name="The Broad Institute Genomics Platform"/>
            <consortium name="The Broad Institute Genome Sequencing Center for Infectious Disease"/>
            <person name="Wu L."/>
            <person name="Ma J."/>
        </authorList>
    </citation>
    <scope>NUCLEOTIDE SEQUENCE [LARGE SCALE GENOMIC DNA]</scope>
    <source>
        <strain evidence="6">CCUG 61889</strain>
    </source>
</reference>
<evidence type="ECO:0000313" key="6">
    <source>
        <dbReference type="Proteomes" id="UP001595752"/>
    </source>
</evidence>
<dbReference type="Gene3D" id="3.30.70.870">
    <property type="entry name" value="Elongation Factor G (Translational Gtpase), domain 3"/>
    <property type="match status" value="1"/>
</dbReference>
<dbReference type="SUPFAM" id="SSF54980">
    <property type="entry name" value="EF-G C-terminal domain-like"/>
    <property type="match status" value="2"/>
</dbReference>
<keyword evidence="3" id="KW-0820">tRNA-binding</keyword>
<dbReference type="Pfam" id="PF00679">
    <property type="entry name" value="EFG_C"/>
    <property type="match status" value="1"/>
</dbReference>
<dbReference type="CDD" id="cd03710">
    <property type="entry name" value="BipA_TypA_C"/>
    <property type="match status" value="1"/>
</dbReference>
<protein>
    <recommendedName>
        <fullName evidence="3">Large ribosomal subunit assembly factor BipA</fullName>
        <ecNumber evidence="3">3.6.5.-</ecNumber>
    </recommendedName>
    <alternativeName>
        <fullName evidence="3">GTP-binding protein BipA</fullName>
    </alternativeName>
</protein>
<accession>A0ABV8B310</accession>
<dbReference type="Gene3D" id="2.40.30.10">
    <property type="entry name" value="Translation factors"/>
    <property type="match status" value="1"/>
</dbReference>
<name>A0ABV8B310_9BACI</name>
<dbReference type="HAMAP" id="MF_00849">
    <property type="entry name" value="BipA"/>
    <property type="match status" value="1"/>
</dbReference>
<comment type="subunit">
    <text evidence="3">Monomer.</text>
</comment>
<dbReference type="InterPro" id="IPR005225">
    <property type="entry name" value="Small_GTP-bd"/>
</dbReference>
<dbReference type="Pfam" id="PF21018">
    <property type="entry name" value="BipA_C"/>
    <property type="match status" value="1"/>
</dbReference>
<dbReference type="InterPro" id="IPR009000">
    <property type="entry name" value="Transl_B-barrel_sf"/>
</dbReference>
<dbReference type="Pfam" id="PF00009">
    <property type="entry name" value="GTP_EFTU"/>
    <property type="match status" value="1"/>
</dbReference>
<comment type="similarity">
    <text evidence="3">Belongs to the TRAFAC class translation factor GTPase superfamily. Classic translation factor GTPase family. BipA subfamily.</text>
</comment>
<dbReference type="PANTHER" id="PTHR42908:SF8">
    <property type="entry name" value="TR-TYPE G DOMAIN-CONTAINING PROTEIN"/>
    <property type="match status" value="1"/>
</dbReference>
<dbReference type="Proteomes" id="UP001595752">
    <property type="component" value="Unassembled WGS sequence"/>
</dbReference>
<dbReference type="PROSITE" id="PS00301">
    <property type="entry name" value="G_TR_1"/>
    <property type="match status" value="1"/>
</dbReference>
<feature type="binding site" evidence="3">
    <location>
        <begin position="130"/>
        <end position="133"/>
    </location>
    <ligand>
        <name>GTP</name>
        <dbReference type="ChEBI" id="CHEBI:37565"/>
    </ligand>
</feature>